<evidence type="ECO:0000313" key="3">
    <source>
        <dbReference type="Proteomes" id="UP000287144"/>
    </source>
</evidence>
<comment type="caution">
    <text evidence="2">The sequence shown here is derived from an EMBL/GenBank/DDBJ whole genome shotgun (WGS) entry which is preliminary data.</text>
</comment>
<keyword evidence="3" id="KW-1185">Reference proteome</keyword>
<dbReference type="AlphaFoldDB" id="A0A428S5Q7"/>
<protein>
    <submittedName>
        <fullName evidence="2">Uncharacterized protein</fullName>
    </submittedName>
</protein>
<dbReference type="STRING" id="1325735.A0A428S5Q7"/>
<accession>A0A428S5Q7</accession>
<dbReference type="Proteomes" id="UP000287144">
    <property type="component" value="Unassembled WGS sequence"/>
</dbReference>
<evidence type="ECO:0000313" key="2">
    <source>
        <dbReference type="EMBL" id="RSL85157.1"/>
    </source>
</evidence>
<feature type="compositionally biased region" description="Low complexity" evidence="1">
    <location>
        <begin position="1"/>
        <end position="19"/>
    </location>
</feature>
<organism evidence="2 3">
    <name type="scientific">Fusarium oligoseptatum</name>
    <dbReference type="NCBI Taxonomy" id="2604345"/>
    <lineage>
        <taxon>Eukaryota</taxon>
        <taxon>Fungi</taxon>
        <taxon>Dikarya</taxon>
        <taxon>Ascomycota</taxon>
        <taxon>Pezizomycotina</taxon>
        <taxon>Sordariomycetes</taxon>
        <taxon>Hypocreomycetidae</taxon>
        <taxon>Hypocreales</taxon>
        <taxon>Nectriaceae</taxon>
        <taxon>Fusarium</taxon>
        <taxon>Fusarium solani species complex</taxon>
    </lineage>
</organism>
<reference evidence="2 3" key="1">
    <citation type="submission" date="2017-06" db="EMBL/GenBank/DDBJ databases">
        <title>Comparative genomic analysis of Ambrosia Fusariam Clade fungi.</title>
        <authorList>
            <person name="Stajich J.E."/>
            <person name="Carrillo J."/>
            <person name="Kijimoto T."/>
            <person name="Eskalen A."/>
            <person name="O'Donnell K."/>
            <person name="Kasson M."/>
        </authorList>
    </citation>
    <scope>NUCLEOTIDE SEQUENCE [LARGE SCALE GENOMIC DNA]</scope>
    <source>
        <strain evidence="2 3">NRRL62579</strain>
    </source>
</reference>
<gene>
    <name evidence="2" type="ORF">CEP52_016225</name>
</gene>
<feature type="region of interest" description="Disordered" evidence="1">
    <location>
        <begin position="1"/>
        <end position="58"/>
    </location>
</feature>
<evidence type="ECO:0000256" key="1">
    <source>
        <dbReference type="SAM" id="MobiDB-lite"/>
    </source>
</evidence>
<proteinExistence type="predicted"/>
<name>A0A428S5Q7_9HYPO</name>
<sequence>MAGSSPKSPSAASPRSPQSLEAAQSSEHAQIGAIEADEEAGEEDSTLGFDAESSTASLSSSILNYRTINGRTYHSERGNAAYWGANDERQSEAMDIRYMGYLAMEEAGFVHIKEWNGKCPMSPWPKDPKLKEIGRFGQVYGT</sequence>
<feature type="compositionally biased region" description="Acidic residues" evidence="1">
    <location>
        <begin position="35"/>
        <end position="45"/>
    </location>
</feature>
<dbReference type="EMBL" id="NKCK01000328">
    <property type="protein sequence ID" value="RSL85157.1"/>
    <property type="molecule type" value="Genomic_DNA"/>
</dbReference>